<organism evidence="5 6">
    <name type="scientific">Prunus persica</name>
    <name type="common">Peach</name>
    <name type="synonym">Amygdalus persica</name>
    <dbReference type="NCBI Taxonomy" id="3760"/>
    <lineage>
        <taxon>Eukaryota</taxon>
        <taxon>Viridiplantae</taxon>
        <taxon>Streptophyta</taxon>
        <taxon>Embryophyta</taxon>
        <taxon>Tracheophyta</taxon>
        <taxon>Spermatophyta</taxon>
        <taxon>Magnoliopsida</taxon>
        <taxon>eudicotyledons</taxon>
        <taxon>Gunneridae</taxon>
        <taxon>Pentapetalae</taxon>
        <taxon>rosids</taxon>
        <taxon>fabids</taxon>
        <taxon>Rosales</taxon>
        <taxon>Rosaceae</taxon>
        <taxon>Amygdaloideae</taxon>
        <taxon>Amygdaleae</taxon>
        <taxon>Prunus</taxon>
    </lineage>
</organism>
<sequence>MKSKMKSVMVMVVVVQILYSGMNGLCKLVAQEGMNLTILVAYRLIFAPSAMISPALIFERDNTTKLTRMVLFQAFLCGLFGMEKFSIRTNAGKTKILGMVMGLGGAMLFSFYKGIEINIWSTNVNLLHNHGQQNKASHKSFGSILSGFMLFLGRCVSYALWLIIQVTFLYFL</sequence>
<gene>
    <name evidence="5" type="ORF">PRUPE_7G118800</name>
</gene>
<keyword evidence="6" id="KW-1185">Reference proteome</keyword>
<evidence type="ECO:0000313" key="6">
    <source>
        <dbReference type="Proteomes" id="UP000006882"/>
    </source>
</evidence>
<keyword evidence="1 4" id="KW-0812">Transmembrane</keyword>
<evidence type="ECO:0000256" key="1">
    <source>
        <dbReference type="ARBA" id="ARBA00022692"/>
    </source>
</evidence>
<evidence type="ECO:0000256" key="3">
    <source>
        <dbReference type="ARBA" id="ARBA00023136"/>
    </source>
</evidence>
<dbReference type="PANTHER" id="PTHR31218">
    <property type="entry name" value="WAT1-RELATED PROTEIN"/>
    <property type="match status" value="1"/>
</dbReference>
<evidence type="ECO:0008006" key="7">
    <source>
        <dbReference type="Google" id="ProtNLM"/>
    </source>
</evidence>
<evidence type="ECO:0000256" key="4">
    <source>
        <dbReference type="SAM" id="Phobius"/>
    </source>
</evidence>
<dbReference type="AlphaFoldDB" id="A0A251NDE0"/>
<evidence type="ECO:0000313" key="5">
    <source>
        <dbReference type="EMBL" id="ONH96294.1"/>
    </source>
</evidence>
<keyword evidence="2 4" id="KW-1133">Transmembrane helix</keyword>
<name>A0A251NDE0_PRUPE</name>
<dbReference type="Gramene" id="ONH96294">
    <property type="protein sequence ID" value="ONH96294"/>
    <property type="gene ID" value="PRUPE_7G118800"/>
</dbReference>
<dbReference type="STRING" id="3760.A0A251NDE0"/>
<dbReference type="Proteomes" id="UP000006882">
    <property type="component" value="Chromosome G7"/>
</dbReference>
<feature type="transmembrane region" description="Helical" evidence="4">
    <location>
        <begin position="70"/>
        <end position="87"/>
    </location>
</feature>
<dbReference type="GO" id="GO:0022857">
    <property type="term" value="F:transmembrane transporter activity"/>
    <property type="evidence" value="ECO:0007669"/>
    <property type="project" value="InterPro"/>
</dbReference>
<feature type="transmembrane region" description="Helical" evidence="4">
    <location>
        <begin position="141"/>
        <end position="164"/>
    </location>
</feature>
<evidence type="ECO:0000256" key="2">
    <source>
        <dbReference type="ARBA" id="ARBA00022989"/>
    </source>
</evidence>
<keyword evidence="3 4" id="KW-0472">Membrane</keyword>
<accession>A0A251NDE0</accession>
<dbReference type="GO" id="GO:0005886">
    <property type="term" value="C:plasma membrane"/>
    <property type="evidence" value="ECO:0000318"/>
    <property type="project" value="GO_Central"/>
</dbReference>
<feature type="transmembrane region" description="Helical" evidence="4">
    <location>
        <begin position="40"/>
        <end position="58"/>
    </location>
</feature>
<feature type="transmembrane region" description="Helical" evidence="4">
    <location>
        <begin position="99"/>
        <end position="120"/>
    </location>
</feature>
<dbReference type="EMBL" id="CM007657">
    <property type="protein sequence ID" value="ONH96294.1"/>
    <property type="molecule type" value="Genomic_DNA"/>
</dbReference>
<protein>
    <recommendedName>
        <fullName evidence="7">WAT1-related protein</fullName>
    </recommendedName>
</protein>
<reference evidence="5 6" key="1">
    <citation type="journal article" date="2013" name="Nat. Genet.">
        <title>The high-quality draft genome of peach (Prunus persica) identifies unique patterns of genetic diversity, domestication and genome evolution.</title>
        <authorList>
            <consortium name="International Peach Genome Initiative"/>
            <person name="Verde I."/>
            <person name="Abbott A.G."/>
            <person name="Scalabrin S."/>
            <person name="Jung S."/>
            <person name="Shu S."/>
            <person name="Marroni F."/>
            <person name="Zhebentyayeva T."/>
            <person name="Dettori M.T."/>
            <person name="Grimwood J."/>
            <person name="Cattonaro F."/>
            <person name="Zuccolo A."/>
            <person name="Rossini L."/>
            <person name="Jenkins J."/>
            <person name="Vendramin E."/>
            <person name="Meisel L.A."/>
            <person name="Decroocq V."/>
            <person name="Sosinski B."/>
            <person name="Prochnik S."/>
            <person name="Mitros T."/>
            <person name="Policriti A."/>
            <person name="Cipriani G."/>
            <person name="Dondini L."/>
            <person name="Ficklin S."/>
            <person name="Goodstein D.M."/>
            <person name="Xuan P."/>
            <person name="Del Fabbro C."/>
            <person name="Aramini V."/>
            <person name="Copetti D."/>
            <person name="Gonzalez S."/>
            <person name="Horner D.S."/>
            <person name="Falchi R."/>
            <person name="Lucas S."/>
            <person name="Mica E."/>
            <person name="Maldonado J."/>
            <person name="Lazzari B."/>
            <person name="Bielenberg D."/>
            <person name="Pirona R."/>
            <person name="Miculan M."/>
            <person name="Barakat A."/>
            <person name="Testolin R."/>
            <person name="Stella A."/>
            <person name="Tartarini S."/>
            <person name="Tonutti P."/>
            <person name="Arus P."/>
            <person name="Orellana A."/>
            <person name="Wells C."/>
            <person name="Main D."/>
            <person name="Vizzotto G."/>
            <person name="Silva H."/>
            <person name="Salamini F."/>
            <person name="Schmutz J."/>
            <person name="Morgante M."/>
            <person name="Rokhsar D.S."/>
        </authorList>
    </citation>
    <scope>NUCLEOTIDE SEQUENCE [LARGE SCALE GENOMIC DNA]</scope>
    <source>
        <strain evidence="6">cv. Nemared</strain>
    </source>
</reference>
<dbReference type="InterPro" id="IPR030184">
    <property type="entry name" value="WAT1-related"/>
</dbReference>
<proteinExistence type="predicted"/>